<keyword evidence="2" id="KW-1185">Reference proteome</keyword>
<gene>
    <name evidence="1" type="ORF">L1987_76152</name>
</gene>
<dbReference type="Proteomes" id="UP001056120">
    <property type="component" value="Linkage Group LG25"/>
</dbReference>
<proteinExistence type="predicted"/>
<comment type="caution">
    <text evidence="1">The sequence shown here is derived from an EMBL/GenBank/DDBJ whole genome shotgun (WGS) entry which is preliminary data.</text>
</comment>
<reference evidence="1 2" key="2">
    <citation type="journal article" date="2022" name="Mol. Ecol. Resour.">
        <title>The genomes of chicory, endive, great burdock and yacon provide insights into Asteraceae paleo-polyploidization history and plant inulin production.</title>
        <authorList>
            <person name="Fan W."/>
            <person name="Wang S."/>
            <person name="Wang H."/>
            <person name="Wang A."/>
            <person name="Jiang F."/>
            <person name="Liu H."/>
            <person name="Zhao H."/>
            <person name="Xu D."/>
            <person name="Zhang Y."/>
        </authorList>
    </citation>
    <scope>NUCLEOTIDE SEQUENCE [LARGE SCALE GENOMIC DNA]</scope>
    <source>
        <strain evidence="2">cv. Yunnan</strain>
        <tissue evidence="1">Leaves</tissue>
    </source>
</reference>
<evidence type="ECO:0000313" key="1">
    <source>
        <dbReference type="EMBL" id="KAI3705903.1"/>
    </source>
</evidence>
<name>A0ACB9A967_9ASTR</name>
<dbReference type="EMBL" id="CM042042">
    <property type="protein sequence ID" value="KAI3705903.1"/>
    <property type="molecule type" value="Genomic_DNA"/>
</dbReference>
<sequence>MVKAIRLYEHGGPEMMKLDDVELGEPKSGEIKMKNIAIGINYLDVYMRKGLLIGYSPPLPYTPGMEAAGVVIAVGPEVSSCKVGDIVAYAGFPVCAYAEEQILPADRVVQVPPSVDPVVAAAAIFKGLTAQVLVRQCFKAKEDGCHHVIIYKEENFVDRVMEITSGKGVDVAYDSIGKDTFEGSLACVKTCGYMVSFGMASGEAKLTYRDLTYKSVFFTIPQFLLYTEARSDLLAASEEVFSNIEKGVLRVRVNQYPLSQAVQAHSDLENRKTTGSIASLDKQSQSVLSSWVGNNPCYNNWTGISCSNRTATAESVVTSIKIQNENLTGTLDDLDTWSLRNLETFDLSFNLLYGSIPSSIGNMSNLKHLALATNNLTGHIPYSIGNLTNLDSLYLSTNNLNGHIPNSIGNLKKLVRLELQENGLDVPIFPEIGSLSLIQNIDLSDNKLTGVIPSSIRNLTYLSYLYLFYNQLSGSIPPELGGARDLIDLQIGDNNITELVYIDLSYNMFYGEVSSNWGLCPSLTKLHISNNNLSGKISTELVGATRLVDLRLSSNHLVGEIPTSFERFSSLTKLYLDSNKITGTIPSTMGNLNNLEELNLAQNSFTGKINDNLGECFKLRILNLSTNKFEGAIPIRISELETLESLDLSHNNLSGIIPPQLGGLKAV</sequence>
<organism evidence="1 2">
    <name type="scientific">Smallanthus sonchifolius</name>
    <dbReference type="NCBI Taxonomy" id="185202"/>
    <lineage>
        <taxon>Eukaryota</taxon>
        <taxon>Viridiplantae</taxon>
        <taxon>Streptophyta</taxon>
        <taxon>Embryophyta</taxon>
        <taxon>Tracheophyta</taxon>
        <taxon>Spermatophyta</taxon>
        <taxon>Magnoliopsida</taxon>
        <taxon>eudicotyledons</taxon>
        <taxon>Gunneridae</taxon>
        <taxon>Pentapetalae</taxon>
        <taxon>asterids</taxon>
        <taxon>campanulids</taxon>
        <taxon>Asterales</taxon>
        <taxon>Asteraceae</taxon>
        <taxon>Asteroideae</taxon>
        <taxon>Heliantheae alliance</taxon>
        <taxon>Millerieae</taxon>
        <taxon>Smallanthus</taxon>
    </lineage>
</organism>
<accession>A0ACB9A967</accession>
<protein>
    <submittedName>
        <fullName evidence="1">Uncharacterized protein</fullName>
    </submittedName>
</protein>
<reference evidence="2" key="1">
    <citation type="journal article" date="2022" name="Mol. Ecol. Resour.">
        <title>The genomes of chicory, endive, great burdock and yacon provide insights into Asteraceae palaeo-polyploidization history and plant inulin production.</title>
        <authorList>
            <person name="Fan W."/>
            <person name="Wang S."/>
            <person name="Wang H."/>
            <person name="Wang A."/>
            <person name="Jiang F."/>
            <person name="Liu H."/>
            <person name="Zhao H."/>
            <person name="Xu D."/>
            <person name="Zhang Y."/>
        </authorList>
    </citation>
    <scope>NUCLEOTIDE SEQUENCE [LARGE SCALE GENOMIC DNA]</scope>
    <source>
        <strain evidence="2">cv. Yunnan</strain>
    </source>
</reference>
<evidence type="ECO:0000313" key="2">
    <source>
        <dbReference type="Proteomes" id="UP001056120"/>
    </source>
</evidence>